<evidence type="ECO:0000256" key="1">
    <source>
        <dbReference type="ARBA" id="ARBA00004496"/>
    </source>
</evidence>
<organism evidence="12 13">
    <name type="scientific">Larkinella insperata</name>
    <dbReference type="NCBI Taxonomy" id="332158"/>
    <lineage>
        <taxon>Bacteria</taxon>
        <taxon>Pseudomonadati</taxon>
        <taxon>Bacteroidota</taxon>
        <taxon>Cytophagia</taxon>
        <taxon>Cytophagales</taxon>
        <taxon>Spirosomataceae</taxon>
        <taxon>Larkinella</taxon>
    </lineage>
</organism>
<evidence type="ECO:0000256" key="6">
    <source>
        <dbReference type="ARBA" id="ARBA00022692"/>
    </source>
</evidence>
<dbReference type="EMBL" id="JBHTLP010000007">
    <property type="protein sequence ID" value="MFD1141138.1"/>
    <property type="molecule type" value="Genomic_DNA"/>
</dbReference>
<evidence type="ECO:0000313" key="13">
    <source>
        <dbReference type="Proteomes" id="UP001597116"/>
    </source>
</evidence>
<evidence type="ECO:0000256" key="2">
    <source>
        <dbReference type="ARBA" id="ARBA00004651"/>
    </source>
</evidence>
<keyword evidence="3" id="KW-1134">Transmembrane beta strand</keyword>
<keyword evidence="7" id="KW-0051">Antiviral defense</keyword>
<protein>
    <recommendedName>
        <fullName evidence="10">Gasdermin bGSDM</fullName>
    </recommendedName>
    <alternativeName>
        <fullName evidence="11">Bacterial gasdermin</fullName>
    </alternativeName>
</protein>
<dbReference type="InterPro" id="IPR058978">
    <property type="entry name" value="GSDM_bact-type"/>
</dbReference>
<keyword evidence="8" id="KW-0472">Membrane</keyword>
<sequence length="272" mass="30692">MTSLIREFKKHHHRIPLAVLYFILALALSCQKTPTQDQRLPASLGISDWNMSAAPNDLDIVGLIFAVDSDKKQYPITNLAIEPTAGVTTLRNYRESRTTRWGALANFLGLPTAQLTAQTGISDSTNVTTSIEFNTLTRQRANLLDIDPTLTAKLPEIKAFVKRWKLEKYQFYLIIETMKTDKLSYQFDQATVGRVNLETAFKQVAATNGKVNWDKDKAFQLEFDLQKPLTVFYKVYQLEGISSLTGEMTFNLVKTPVVGSQGMLYTSRQNGR</sequence>
<evidence type="ECO:0000256" key="7">
    <source>
        <dbReference type="ARBA" id="ARBA00023118"/>
    </source>
</evidence>
<evidence type="ECO:0000256" key="4">
    <source>
        <dbReference type="ARBA" id="ARBA00022475"/>
    </source>
</evidence>
<keyword evidence="6" id="KW-0812">Transmembrane</keyword>
<comment type="caution">
    <text evidence="12">The sequence shown here is derived from an EMBL/GenBank/DDBJ whole genome shotgun (WGS) entry which is preliminary data.</text>
</comment>
<evidence type="ECO:0000256" key="3">
    <source>
        <dbReference type="ARBA" id="ARBA00022452"/>
    </source>
</evidence>
<evidence type="ECO:0000256" key="8">
    <source>
        <dbReference type="ARBA" id="ARBA00023136"/>
    </source>
</evidence>
<name>A0ABW3Q7N8_9BACT</name>
<comment type="similarity">
    <text evidence="9">Belongs to the bacterial gasdermin family.</text>
</comment>
<comment type="subcellular location">
    <subcellularLocation>
        <location evidence="2">Cell membrane</location>
        <topology evidence="2">Multi-pass membrane protein</topology>
    </subcellularLocation>
    <subcellularLocation>
        <location evidence="1">Cytoplasm</location>
    </subcellularLocation>
</comment>
<keyword evidence="5" id="KW-0963">Cytoplasm</keyword>
<evidence type="ECO:0000256" key="11">
    <source>
        <dbReference type="ARBA" id="ARBA00093802"/>
    </source>
</evidence>
<gene>
    <name evidence="12" type="ORF">ACFQ4C_08465</name>
</gene>
<evidence type="ECO:0000256" key="10">
    <source>
        <dbReference type="ARBA" id="ARBA00093798"/>
    </source>
</evidence>
<dbReference type="PROSITE" id="PS51257">
    <property type="entry name" value="PROKAR_LIPOPROTEIN"/>
    <property type="match status" value="1"/>
</dbReference>
<proteinExistence type="inferred from homology"/>
<dbReference type="Proteomes" id="UP001597116">
    <property type="component" value="Unassembled WGS sequence"/>
</dbReference>
<evidence type="ECO:0000256" key="9">
    <source>
        <dbReference type="ARBA" id="ARBA00093769"/>
    </source>
</evidence>
<evidence type="ECO:0000313" key="12">
    <source>
        <dbReference type="EMBL" id="MFD1141138.1"/>
    </source>
</evidence>
<reference evidence="13" key="1">
    <citation type="journal article" date="2019" name="Int. J. Syst. Evol. Microbiol.">
        <title>The Global Catalogue of Microorganisms (GCM) 10K type strain sequencing project: providing services to taxonomists for standard genome sequencing and annotation.</title>
        <authorList>
            <consortium name="The Broad Institute Genomics Platform"/>
            <consortium name="The Broad Institute Genome Sequencing Center for Infectious Disease"/>
            <person name="Wu L."/>
            <person name="Ma J."/>
        </authorList>
    </citation>
    <scope>NUCLEOTIDE SEQUENCE [LARGE SCALE GENOMIC DNA]</scope>
    <source>
        <strain evidence="13">CCUG 55608</strain>
    </source>
</reference>
<keyword evidence="13" id="KW-1185">Reference proteome</keyword>
<dbReference type="Pfam" id="PF26164">
    <property type="entry name" value="Bact_GSDM"/>
    <property type="match status" value="1"/>
</dbReference>
<dbReference type="RefSeq" id="WP_379884183.1">
    <property type="nucleotide sequence ID" value="NZ_JBHTLP010000007.1"/>
</dbReference>
<evidence type="ECO:0000256" key="5">
    <source>
        <dbReference type="ARBA" id="ARBA00022490"/>
    </source>
</evidence>
<keyword evidence="4" id="KW-1003">Cell membrane</keyword>
<accession>A0ABW3Q7N8</accession>